<keyword evidence="3" id="KW-0106">Calcium</keyword>
<evidence type="ECO:0000256" key="4">
    <source>
        <dbReference type="ARBA" id="ARBA00023157"/>
    </source>
</evidence>
<dbReference type="GO" id="GO:0046872">
    <property type="term" value="F:metal ion binding"/>
    <property type="evidence" value="ECO:0007669"/>
    <property type="project" value="UniProtKB-KW"/>
</dbReference>
<dbReference type="PANTHER" id="PTHR19277">
    <property type="entry name" value="PENTRAXIN"/>
    <property type="match status" value="1"/>
</dbReference>
<dbReference type="OrthoDB" id="547680at2759"/>
<keyword evidence="7" id="KW-0812">Transmembrane</keyword>
<dbReference type="InterPro" id="IPR013320">
    <property type="entry name" value="ConA-like_dom_sf"/>
</dbReference>
<comment type="caution">
    <text evidence="6">Lacks conserved residue(s) required for the propagation of feature annotation.</text>
</comment>
<keyword evidence="7" id="KW-0472">Membrane</keyword>
<comment type="cofactor">
    <cofactor evidence="1">
        <name>Ca(2+)</name>
        <dbReference type="ChEBI" id="CHEBI:29108"/>
    </cofactor>
</comment>
<proteinExistence type="predicted"/>
<name>A0A2B4SGI8_STYPI</name>
<reference evidence="10" key="1">
    <citation type="journal article" date="2017" name="bioRxiv">
        <title>Comparative analysis of the genomes of Stylophora pistillata and Acropora digitifera provides evidence for extensive differences between species of corals.</title>
        <authorList>
            <person name="Voolstra C.R."/>
            <person name="Li Y."/>
            <person name="Liew Y.J."/>
            <person name="Baumgarten S."/>
            <person name="Zoccola D."/>
            <person name="Flot J.-F."/>
            <person name="Tambutte S."/>
            <person name="Allemand D."/>
            <person name="Aranda M."/>
        </authorList>
    </citation>
    <scope>NUCLEOTIDE SEQUENCE [LARGE SCALE GENOMIC DNA]</scope>
</reference>
<keyword evidence="5" id="KW-0325">Glycoprotein</keyword>
<dbReference type="Gene3D" id="2.60.120.200">
    <property type="match status" value="1"/>
</dbReference>
<dbReference type="PANTHER" id="PTHR19277:SF125">
    <property type="entry name" value="B6"/>
    <property type="match status" value="1"/>
</dbReference>
<evidence type="ECO:0000256" key="3">
    <source>
        <dbReference type="ARBA" id="ARBA00022837"/>
    </source>
</evidence>
<protein>
    <submittedName>
        <fullName evidence="9">Neuronal pentraxin-2</fullName>
    </submittedName>
</protein>
<dbReference type="SMART" id="SM00159">
    <property type="entry name" value="PTX"/>
    <property type="match status" value="1"/>
</dbReference>
<accession>A0A2B4SGI8</accession>
<evidence type="ECO:0000256" key="5">
    <source>
        <dbReference type="ARBA" id="ARBA00023180"/>
    </source>
</evidence>
<comment type="caution">
    <text evidence="9">The sequence shown here is derived from an EMBL/GenBank/DDBJ whole genome shotgun (WGS) entry which is preliminary data.</text>
</comment>
<sequence>MQSDKVYKGVAEHTFHYFEFESREKHFILSFLEVTSFGKKLCRNREQMNYLWITTCLLAGLFASALATEESRLEKRQQYMCFPGERDKVMILKGPVTDFAMKENAIVVDLSAVTICMIASWNPFNIKPNDNQCVFSYAVPGSDNELTLCTYPTSRVLIHGNRRDAGDKGLLSDGIYHHVCFTWSNQNGDYQFWQDGEVVGGGSDLYKGGTIKRGGTLVIGQDQDEVGGKFDPDQSWIGKVTGLNVWGTVLSDSDIQAQFHNCHVTAGSVVMWSQLYAEESLHGDVIVSEIHSFENNLW</sequence>
<dbReference type="PRINTS" id="PR00895">
    <property type="entry name" value="PENTAXIN"/>
</dbReference>
<evidence type="ECO:0000256" key="6">
    <source>
        <dbReference type="PROSITE-ProRule" id="PRU01172"/>
    </source>
</evidence>
<dbReference type="AlphaFoldDB" id="A0A2B4SGI8"/>
<keyword evidence="10" id="KW-1185">Reference proteome</keyword>
<evidence type="ECO:0000256" key="2">
    <source>
        <dbReference type="ARBA" id="ARBA00022723"/>
    </source>
</evidence>
<dbReference type="Pfam" id="PF00354">
    <property type="entry name" value="Pentaxin"/>
    <property type="match status" value="1"/>
</dbReference>
<evidence type="ECO:0000313" key="10">
    <source>
        <dbReference type="Proteomes" id="UP000225706"/>
    </source>
</evidence>
<feature type="transmembrane region" description="Helical" evidence="7">
    <location>
        <begin position="49"/>
        <end position="67"/>
    </location>
</feature>
<dbReference type="SUPFAM" id="SSF49899">
    <property type="entry name" value="Concanavalin A-like lectins/glucanases"/>
    <property type="match status" value="1"/>
</dbReference>
<dbReference type="Proteomes" id="UP000225706">
    <property type="component" value="Unassembled WGS sequence"/>
</dbReference>
<evidence type="ECO:0000256" key="7">
    <source>
        <dbReference type="SAM" id="Phobius"/>
    </source>
</evidence>
<evidence type="ECO:0000259" key="8">
    <source>
        <dbReference type="PROSITE" id="PS51828"/>
    </source>
</evidence>
<evidence type="ECO:0000313" key="9">
    <source>
        <dbReference type="EMBL" id="PFX27612.1"/>
    </source>
</evidence>
<dbReference type="EMBL" id="LSMT01000099">
    <property type="protein sequence ID" value="PFX27612.1"/>
    <property type="molecule type" value="Genomic_DNA"/>
</dbReference>
<keyword evidence="2" id="KW-0479">Metal-binding</keyword>
<gene>
    <name evidence="9" type="primary">NPTX2</name>
    <name evidence="9" type="ORF">AWC38_SpisGene7676</name>
</gene>
<keyword evidence="4" id="KW-1015">Disulfide bond</keyword>
<dbReference type="InterPro" id="IPR001759">
    <property type="entry name" value="PTX_dom"/>
</dbReference>
<dbReference type="PROSITE" id="PS51828">
    <property type="entry name" value="PTX_2"/>
    <property type="match status" value="1"/>
</dbReference>
<evidence type="ECO:0000256" key="1">
    <source>
        <dbReference type="ARBA" id="ARBA00001913"/>
    </source>
</evidence>
<dbReference type="InterPro" id="IPR051360">
    <property type="entry name" value="Neuronal_Pentraxin_Related"/>
</dbReference>
<keyword evidence="7" id="KW-1133">Transmembrane helix</keyword>
<feature type="domain" description="Pentraxin (PTX)" evidence="8">
    <location>
        <begin position="76"/>
        <end position="293"/>
    </location>
</feature>
<organism evidence="9 10">
    <name type="scientific">Stylophora pistillata</name>
    <name type="common">Smooth cauliflower coral</name>
    <dbReference type="NCBI Taxonomy" id="50429"/>
    <lineage>
        <taxon>Eukaryota</taxon>
        <taxon>Metazoa</taxon>
        <taxon>Cnidaria</taxon>
        <taxon>Anthozoa</taxon>
        <taxon>Hexacorallia</taxon>
        <taxon>Scleractinia</taxon>
        <taxon>Astrocoeniina</taxon>
        <taxon>Pocilloporidae</taxon>
        <taxon>Stylophora</taxon>
    </lineage>
</organism>